<dbReference type="AlphaFoldDB" id="A0AAD3P757"/>
<comment type="caution">
    <text evidence="1">The sequence shown here is derived from an EMBL/GenBank/DDBJ whole genome shotgun (WGS) entry which is preliminary data.</text>
</comment>
<dbReference type="EMBL" id="BSYO01000001">
    <property type="protein sequence ID" value="GMG99003.1"/>
    <property type="molecule type" value="Genomic_DNA"/>
</dbReference>
<evidence type="ECO:0000313" key="2">
    <source>
        <dbReference type="Proteomes" id="UP001279734"/>
    </source>
</evidence>
<evidence type="ECO:0000313" key="1">
    <source>
        <dbReference type="EMBL" id="GMG99003.1"/>
    </source>
</evidence>
<organism evidence="1 2">
    <name type="scientific">Nepenthes gracilis</name>
    <name type="common">Slender pitcher plant</name>
    <dbReference type="NCBI Taxonomy" id="150966"/>
    <lineage>
        <taxon>Eukaryota</taxon>
        <taxon>Viridiplantae</taxon>
        <taxon>Streptophyta</taxon>
        <taxon>Embryophyta</taxon>
        <taxon>Tracheophyta</taxon>
        <taxon>Spermatophyta</taxon>
        <taxon>Magnoliopsida</taxon>
        <taxon>eudicotyledons</taxon>
        <taxon>Gunneridae</taxon>
        <taxon>Pentapetalae</taxon>
        <taxon>Caryophyllales</taxon>
        <taxon>Nepenthaceae</taxon>
        <taxon>Nepenthes</taxon>
    </lineage>
</organism>
<dbReference type="Proteomes" id="UP001279734">
    <property type="component" value="Unassembled WGS sequence"/>
</dbReference>
<sequence length="426" mass="47153">MATITLAELYVHHTVDRDVFSRLAIDLRRDAPECLLVVALWLWLEDTTCSNVMTKIVGLSNSMLDALVNEAVLCLKCLEPATPTASGGGMPLTARVIGRDVSMHTISKNKYTAISGIKVFLKNVCTWIFTDILMQVLPAPSRANPNSSLTIPGFPHPVFGSMEVFARPSGFVLPVEGLWGWKLTHDALEDDRTVFLTFSRVGILSAHAAGFSLIVVIEKGQRCGVFSWLGLTANVPSKLWKLIFNMGICYGIQLLHCYLEVIGSNGPSGSSSPFVYSSYFFDKNLYCWHFAPTVGFLLVCFFKAIEPVHLSHALYLNFIIPMGILYSLALWHSNSAHIYPKASYAHRSFFNWIALKREQLVSNTMLNMFSISLGITSTAYGKASFDGWGVICQLGAVTSQPSRTWLVVAFFWSVINDAVTPVNLME</sequence>
<reference evidence="1" key="1">
    <citation type="submission" date="2023-05" db="EMBL/GenBank/DDBJ databases">
        <title>Nepenthes gracilis genome sequencing.</title>
        <authorList>
            <person name="Fukushima K."/>
        </authorList>
    </citation>
    <scope>NUCLEOTIDE SEQUENCE</scope>
    <source>
        <strain evidence="1">SING2019-196</strain>
    </source>
</reference>
<dbReference type="PANTHER" id="PTHR33527:SF18">
    <property type="entry name" value="F13O11.17 PROTEIN"/>
    <property type="match status" value="1"/>
</dbReference>
<protein>
    <submittedName>
        <fullName evidence="1">Uncharacterized protein</fullName>
    </submittedName>
</protein>
<proteinExistence type="predicted"/>
<accession>A0AAD3P757</accession>
<name>A0AAD3P757_NEPGR</name>
<gene>
    <name evidence="1" type="ORF">Nepgr_000843</name>
</gene>
<dbReference type="PANTHER" id="PTHR33527">
    <property type="entry name" value="OS07G0274300 PROTEIN"/>
    <property type="match status" value="1"/>
</dbReference>
<keyword evidence="2" id="KW-1185">Reference proteome</keyword>